<keyword evidence="2" id="KW-1003">Cell membrane</keyword>
<dbReference type="RefSeq" id="WP_117528424.1">
    <property type="nucleotide sequence ID" value="NZ_JAQDKA010000024.1"/>
</dbReference>
<accession>A0A3E2TN29</accession>
<dbReference type="PANTHER" id="PTHR33545:SF5">
    <property type="entry name" value="UPF0750 MEMBRANE PROTEIN YITT"/>
    <property type="match status" value="1"/>
</dbReference>
<proteinExistence type="predicted"/>
<feature type="domain" description="DUF2179" evidence="7">
    <location>
        <begin position="224"/>
        <end position="278"/>
    </location>
</feature>
<evidence type="ECO:0000256" key="4">
    <source>
        <dbReference type="ARBA" id="ARBA00022989"/>
    </source>
</evidence>
<keyword evidence="4 6" id="KW-1133">Transmembrane helix</keyword>
<gene>
    <name evidence="8" type="ORF">DW070_09065</name>
</gene>
<evidence type="ECO:0000256" key="1">
    <source>
        <dbReference type="ARBA" id="ARBA00004651"/>
    </source>
</evidence>
<dbReference type="EMBL" id="QVEP01000019">
    <property type="protein sequence ID" value="RGB79769.1"/>
    <property type="molecule type" value="Genomic_DNA"/>
</dbReference>
<name>A0A3E2TN29_9FIRM</name>
<keyword evidence="5 6" id="KW-0472">Membrane</keyword>
<feature type="transmembrane region" description="Helical" evidence="6">
    <location>
        <begin position="12"/>
        <end position="30"/>
    </location>
</feature>
<evidence type="ECO:0000256" key="3">
    <source>
        <dbReference type="ARBA" id="ARBA00022692"/>
    </source>
</evidence>
<dbReference type="Pfam" id="PF02588">
    <property type="entry name" value="YitT_membrane"/>
    <property type="match status" value="1"/>
</dbReference>
<dbReference type="PIRSF" id="PIRSF006483">
    <property type="entry name" value="Membrane_protein_YitT"/>
    <property type="match status" value="1"/>
</dbReference>
<dbReference type="Gene3D" id="3.30.70.120">
    <property type="match status" value="1"/>
</dbReference>
<dbReference type="InterPro" id="IPR019264">
    <property type="entry name" value="DUF2179"/>
</dbReference>
<dbReference type="Pfam" id="PF10035">
    <property type="entry name" value="DUF2179"/>
    <property type="match status" value="1"/>
</dbReference>
<dbReference type="InterPro" id="IPR003740">
    <property type="entry name" value="YitT"/>
</dbReference>
<evidence type="ECO:0000313" key="8">
    <source>
        <dbReference type="EMBL" id="RGB79769.1"/>
    </source>
</evidence>
<sequence>MEKNVSKEVKRIIICCIASCIIAVNIRTFVRTGGLFPGGANGLTLLIQSIFDRYLHITIPYTAINVLLNAVPVYIGFRFIGKKFTLYSCLVIFLTGFLTDCLPSYTITSDILLISIFGGLINGFAISLCLKCDATSGGTDFISIFLSRRKGIDAWNIILGFNVVILAIAGLLFGWDKALYSMIFQYTSTQVLHVLYKQYQKQTLFIVTNKAEAISQLIYDTTVHGATIIDCEGAHEHSERKIVYSVVSRDENNSVIRTVREADPQAFINSMPTNELEGHFYQRPID</sequence>
<comment type="subcellular location">
    <subcellularLocation>
        <location evidence="1">Cell membrane</location>
        <topology evidence="1">Multi-pass membrane protein</topology>
    </subcellularLocation>
</comment>
<feature type="transmembrane region" description="Helical" evidence="6">
    <location>
        <begin position="111"/>
        <end position="130"/>
    </location>
</feature>
<dbReference type="PANTHER" id="PTHR33545">
    <property type="entry name" value="UPF0750 MEMBRANE PROTEIN YITT-RELATED"/>
    <property type="match status" value="1"/>
</dbReference>
<dbReference type="AlphaFoldDB" id="A0A3E2TN29"/>
<dbReference type="InterPro" id="IPR051461">
    <property type="entry name" value="UPF0750_membrane"/>
</dbReference>
<evidence type="ECO:0000313" key="9">
    <source>
        <dbReference type="Proteomes" id="UP000260773"/>
    </source>
</evidence>
<organism evidence="8 9">
    <name type="scientific">Coprococcus catus</name>
    <dbReference type="NCBI Taxonomy" id="116085"/>
    <lineage>
        <taxon>Bacteria</taxon>
        <taxon>Bacillati</taxon>
        <taxon>Bacillota</taxon>
        <taxon>Clostridia</taxon>
        <taxon>Lachnospirales</taxon>
        <taxon>Lachnospiraceae</taxon>
        <taxon>Coprococcus</taxon>
    </lineage>
</organism>
<feature type="transmembrane region" description="Helical" evidence="6">
    <location>
        <begin position="84"/>
        <end position="105"/>
    </location>
</feature>
<reference evidence="8 9" key="1">
    <citation type="submission" date="2018-08" db="EMBL/GenBank/DDBJ databases">
        <title>A genome reference for cultivated species of the human gut microbiota.</title>
        <authorList>
            <person name="Zou Y."/>
            <person name="Xue W."/>
            <person name="Luo G."/>
        </authorList>
    </citation>
    <scope>NUCLEOTIDE SEQUENCE [LARGE SCALE GENOMIC DNA]</scope>
    <source>
        <strain evidence="8 9">AF45-17</strain>
    </source>
</reference>
<dbReference type="GO" id="GO:0005886">
    <property type="term" value="C:plasma membrane"/>
    <property type="evidence" value="ECO:0007669"/>
    <property type="project" value="UniProtKB-SubCell"/>
</dbReference>
<feature type="transmembrane region" description="Helical" evidence="6">
    <location>
        <begin position="151"/>
        <end position="172"/>
    </location>
</feature>
<protein>
    <submittedName>
        <fullName evidence="8">YitT family protein</fullName>
    </submittedName>
</protein>
<dbReference type="CDD" id="cd16380">
    <property type="entry name" value="YitT_C"/>
    <property type="match status" value="1"/>
</dbReference>
<dbReference type="Proteomes" id="UP000260773">
    <property type="component" value="Unassembled WGS sequence"/>
</dbReference>
<evidence type="ECO:0000259" key="7">
    <source>
        <dbReference type="Pfam" id="PF10035"/>
    </source>
</evidence>
<evidence type="ECO:0000256" key="6">
    <source>
        <dbReference type="SAM" id="Phobius"/>
    </source>
</evidence>
<comment type="caution">
    <text evidence="8">The sequence shown here is derived from an EMBL/GenBank/DDBJ whole genome shotgun (WGS) entry which is preliminary data.</text>
</comment>
<feature type="transmembrane region" description="Helical" evidence="6">
    <location>
        <begin position="54"/>
        <end position="77"/>
    </location>
</feature>
<dbReference type="InterPro" id="IPR015867">
    <property type="entry name" value="N-reg_PII/ATP_PRibTrfase_C"/>
</dbReference>
<evidence type="ECO:0000256" key="2">
    <source>
        <dbReference type="ARBA" id="ARBA00022475"/>
    </source>
</evidence>
<keyword evidence="3 6" id="KW-0812">Transmembrane</keyword>
<evidence type="ECO:0000256" key="5">
    <source>
        <dbReference type="ARBA" id="ARBA00023136"/>
    </source>
</evidence>